<protein>
    <recommendedName>
        <fullName evidence="4">DUF3575 domain-containing protein</fullName>
    </recommendedName>
</protein>
<dbReference type="EMBL" id="LKTS01000019">
    <property type="protein sequence ID" value="PKD18908.1"/>
    <property type="molecule type" value="Genomic_DNA"/>
</dbReference>
<feature type="chain" id="PRO_5014935970" description="DUF3575 domain-containing protein" evidence="1">
    <location>
        <begin position="20"/>
        <end position="180"/>
    </location>
</feature>
<dbReference type="Proteomes" id="UP000232673">
    <property type="component" value="Unassembled WGS sequence"/>
</dbReference>
<evidence type="ECO:0000313" key="3">
    <source>
        <dbReference type="Proteomes" id="UP000232673"/>
    </source>
</evidence>
<comment type="caution">
    <text evidence="2">The sequence shown here is derived from an EMBL/GenBank/DDBJ whole genome shotgun (WGS) entry which is preliminary data.</text>
</comment>
<proteinExistence type="predicted"/>
<keyword evidence="1" id="KW-0732">Signal</keyword>
<gene>
    <name evidence="2" type="ORF">APR41_17450</name>
</gene>
<accession>A0A2N0TW74</accession>
<name>A0A2N0TW74_9FLAO</name>
<dbReference type="STRING" id="447422.SAMN05660903_03080"/>
<keyword evidence="3" id="KW-1185">Reference proteome</keyword>
<sequence>MKYFLFIAAMLLSVFGVKAQNEQINPYQKNNEIKIDVIQPLLSGSVEAVYERNFNHKSSLGISGVYLFTEKIDDDMNYSLTPYYRRYFGKKYAAGFFLEGFGMFSSIDGKKVYDTEERLTFTEGSDVYDLSLGIGLGSKWITKSGFIVEANFGFGKQLFNAEKTDHNQVIRYGIKLGYRF</sequence>
<feature type="signal peptide" evidence="1">
    <location>
        <begin position="1"/>
        <end position="19"/>
    </location>
</feature>
<evidence type="ECO:0008006" key="4">
    <source>
        <dbReference type="Google" id="ProtNLM"/>
    </source>
</evidence>
<organism evidence="2 3">
    <name type="scientific">Salegentibacter salinarum</name>
    <dbReference type="NCBI Taxonomy" id="447422"/>
    <lineage>
        <taxon>Bacteria</taxon>
        <taxon>Pseudomonadati</taxon>
        <taxon>Bacteroidota</taxon>
        <taxon>Flavobacteriia</taxon>
        <taxon>Flavobacteriales</taxon>
        <taxon>Flavobacteriaceae</taxon>
        <taxon>Salegentibacter</taxon>
    </lineage>
</organism>
<dbReference type="AlphaFoldDB" id="A0A2N0TW74"/>
<dbReference type="OrthoDB" id="768080at2"/>
<evidence type="ECO:0000313" key="2">
    <source>
        <dbReference type="EMBL" id="PKD18908.1"/>
    </source>
</evidence>
<reference evidence="2 3" key="1">
    <citation type="submission" date="2015-10" db="EMBL/GenBank/DDBJ databases">
        <title>Draft genome sequence of Salegentibacter salinarum KCTC 12975.</title>
        <authorList>
            <person name="Lin W."/>
            <person name="Zheng Q."/>
        </authorList>
    </citation>
    <scope>NUCLEOTIDE SEQUENCE [LARGE SCALE GENOMIC DNA]</scope>
    <source>
        <strain evidence="2 3">KCTC 12975</strain>
    </source>
</reference>
<dbReference type="RefSeq" id="WP_079714095.1">
    <property type="nucleotide sequence ID" value="NZ_FUZC01000014.1"/>
</dbReference>
<evidence type="ECO:0000256" key="1">
    <source>
        <dbReference type="SAM" id="SignalP"/>
    </source>
</evidence>